<comment type="similarity">
    <text evidence="1 5">Belongs to the MreC family.</text>
</comment>
<accession>A0A9E8FLT6</accession>
<dbReference type="InterPro" id="IPR042177">
    <property type="entry name" value="Cell/Rod_1"/>
</dbReference>
<dbReference type="InterPro" id="IPR007221">
    <property type="entry name" value="MreC"/>
</dbReference>
<evidence type="ECO:0000313" key="7">
    <source>
        <dbReference type="EMBL" id="QQD25008.1"/>
    </source>
</evidence>
<dbReference type="InterPro" id="IPR042175">
    <property type="entry name" value="Cell/Rod_MreC_2"/>
</dbReference>
<dbReference type="EMBL" id="CP046056">
    <property type="protein sequence ID" value="QQD25008.1"/>
    <property type="molecule type" value="Genomic_DNA"/>
</dbReference>
<evidence type="ECO:0000256" key="1">
    <source>
        <dbReference type="ARBA" id="ARBA00009369"/>
    </source>
</evidence>
<dbReference type="NCBIfam" id="TIGR00219">
    <property type="entry name" value="mreC"/>
    <property type="match status" value="1"/>
</dbReference>
<evidence type="ECO:0000313" key="8">
    <source>
        <dbReference type="Proteomes" id="UP000596074"/>
    </source>
</evidence>
<dbReference type="Pfam" id="PF04085">
    <property type="entry name" value="MreC"/>
    <property type="match status" value="1"/>
</dbReference>
<name>A0A9E8FLT6_9GAMM</name>
<dbReference type="RefSeq" id="WP_228345072.1">
    <property type="nucleotide sequence ID" value="NZ_CP045550.1"/>
</dbReference>
<dbReference type="PIRSF" id="PIRSF038471">
    <property type="entry name" value="MreC"/>
    <property type="match status" value="1"/>
</dbReference>
<evidence type="ECO:0000256" key="4">
    <source>
        <dbReference type="ARBA" id="ARBA00032089"/>
    </source>
</evidence>
<dbReference type="PANTHER" id="PTHR34138">
    <property type="entry name" value="CELL SHAPE-DETERMINING PROTEIN MREC"/>
    <property type="match status" value="1"/>
</dbReference>
<dbReference type="KEGG" id="vcw:GJQ55_11240"/>
<keyword evidence="3 5" id="KW-0133">Cell shape</keyword>
<sequence length="280" mass="30623">MPAYQPQRLAALAVVALLLMWTDSRYGWAQPLRYGIGYVLAPAQQTALVPQLIGRWFGESATSRQQLLMENQQLQARNLVLELRSQRLAALETENIELRELLSASEQVDDRVLVASVIAVDPDPFSQQIVVNKGGEDGVFIGQPVLDAYGLLGQVIDVMPFSARVLMIADPNHAIPVQVNRNGVRAIAVGTGSLTELELIYVPATADIIPGDLLVSSGLGERYPRGYPVATVTAVENIPGQSFAKVLAEPSAQLDRSRHLLLVFRKGASRVPPETLWRRD</sequence>
<evidence type="ECO:0000256" key="2">
    <source>
        <dbReference type="ARBA" id="ARBA00013855"/>
    </source>
</evidence>
<keyword evidence="8" id="KW-1185">Reference proteome</keyword>
<dbReference type="PANTHER" id="PTHR34138:SF1">
    <property type="entry name" value="CELL SHAPE-DETERMINING PROTEIN MREC"/>
    <property type="match status" value="1"/>
</dbReference>
<dbReference type="Gene3D" id="2.40.10.340">
    <property type="entry name" value="Rod shape-determining protein MreC, domain 1"/>
    <property type="match status" value="1"/>
</dbReference>
<evidence type="ECO:0000256" key="3">
    <source>
        <dbReference type="ARBA" id="ARBA00022960"/>
    </source>
</evidence>
<dbReference type="Proteomes" id="UP000596074">
    <property type="component" value="Chromosome"/>
</dbReference>
<dbReference type="Gene3D" id="2.40.10.350">
    <property type="entry name" value="Rod shape-determining protein MreC, domain 2"/>
    <property type="match status" value="1"/>
</dbReference>
<protein>
    <recommendedName>
        <fullName evidence="2 5">Cell shape-determining protein MreC</fullName>
    </recommendedName>
    <alternativeName>
        <fullName evidence="4 5">Cell shape protein MreC</fullName>
    </alternativeName>
</protein>
<dbReference type="InterPro" id="IPR055342">
    <property type="entry name" value="MreC_beta-barrel_core"/>
</dbReference>
<dbReference type="GO" id="GO:0005886">
    <property type="term" value="C:plasma membrane"/>
    <property type="evidence" value="ECO:0007669"/>
    <property type="project" value="TreeGrafter"/>
</dbReference>
<feature type="domain" description="Rod shape-determining protein MreC beta-barrel core" evidence="6">
    <location>
        <begin position="117"/>
        <end position="263"/>
    </location>
</feature>
<organism evidence="7 8">
    <name type="scientific">Venatoribacter cucullus</name>
    <dbReference type="NCBI Taxonomy" id="2661630"/>
    <lineage>
        <taxon>Bacteria</taxon>
        <taxon>Pseudomonadati</taxon>
        <taxon>Pseudomonadota</taxon>
        <taxon>Gammaproteobacteria</taxon>
        <taxon>Oceanospirillales</taxon>
        <taxon>Oceanospirillaceae</taxon>
        <taxon>Venatoribacter</taxon>
    </lineage>
</organism>
<evidence type="ECO:0000256" key="5">
    <source>
        <dbReference type="PIRNR" id="PIRNR038471"/>
    </source>
</evidence>
<evidence type="ECO:0000259" key="6">
    <source>
        <dbReference type="Pfam" id="PF04085"/>
    </source>
</evidence>
<dbReference type="GO" id="GO:0008360">
    <property type="term" value="P:regulation of cell shape"/>
    <property type="evidence" value="ECO:0007669"/>
    <property type="project" value="UniProtKB-KW"/>
</dbReference>
<reference evidence="7 8" key="1">
    <citation type="submission" date="2019-11" db="EMBL/GenBank/DDBJ databases">
        <title>Venatorbacter sp. nov. a predator of Campylobacter and other Gram-negative bacteria.</title>
        <authorList>
            <person name="Saeedi A."/>
            <person name="Cummings N.J."/>
            <person name="Connerton I.F."/>
            <person name="Connerton P.L."/>
        </authorList>
    </citation>
    <scope>NUCLEOTIDE SEQUENCE [LARGE SCALE GENOMIC DNA]</scope>
    <source>
        <strain evidence="7">XL5</strain>
    </source>
</reference>
<gene>
    <name evidence="7" type="primary">mreC</name>
    <name evidence="7" type="ORF">GJQ55_11240</name>
</gene>
<proteinExistence type="inferred from homology"/>
<comment type="function">
    <text evidence="5">Involved in formation and maintenance of cell shape.</text>
</comment>
<dbReference type="AlphaFoldDB" id="A0A9E8FLT6"/>